<accession>A0A833QWT0</accession>
<gene>
    <name evidence="3" type="ORF">FCM35_KLT04458</name>
</gene>
<name>A0A833QWT0_9POAL</name>
<reference evidence="3" key="1">
    <citation type="submission" date="2020-01" db="EMBL/GenBank/DDBJ databases">
        <title>Genome sequence of Kobresia littledalei, the first chromosome-level genome in the family Cyperaceae.</title>
        <authorList>
            <person name="Qu G."/>
        </authorList>
    </citation>
    <scope>NUCLEOTIDE SEQUENCE</scope>
    <source>
        <strain evidence="3">C.B.Clarke</strain>
        <tissue evidence="3">Leaf</tissue>
    </source>
</reference>
<feature type="coiled-coil region" evidence="1">
    <location>
        <begin position="192"/>
        <end position="219"/>
    </location>
</feature>
<feature type="compositionally biased region" description="Basic residues" evidence="2">
    <location>
        <begin position="1"/>
        <end position="11"/>
    </location>
</feature>
<evidence type="ECO:0000256" key="1">
    <source>
        <dbReference type="SAM" id="Coils"/>
    </source>
</evidence>
<protein>
    <recommendedName>
        <fullName evidence="5">Dilute domain-containing protein</fullName>
    </recommendedName>
</protein>
<dbReference type="PANTHER" id="PTHR31344">
    <property type="entry name" value="NUCLEAR PORE COMPLEX PROTEIN NUP205"/>
    <property type="match status" value="1"/>
</dbReference>
<feature type="compositionally biased region" description="Basic residues" evidence="2">
    <location>
        <begin position="63"/>
        <end position="74"/>
    </location>
</feature>
<evidence type="ECO:0008006" key="5">
    <source>
        <dbReference type="Google" id="ProtNLM"/>
    </source>
</evidence>
<dbReference type="GO" id="GO:0005643">
    <property type="term" value="C:nuclear pore"/>
    <property type="evidence" value="ECO:0007669"/>
    <property type="project" value="InterPro"/>
</dbReference>
<evidence type="ECO:0000313" key="3">
    <source>
        <dbReference type="EMBL" id="KAF3331104.1"/>
    </source>
</evidence>
<sequence>MCIAVPKRHFNSRSSDMGAKDHGNEIEDYSAEQGKEAEMDIEPARDSFSSQHETHLIEENNKAKRVTRVPKKITKKETIDSNRSTRISRLSTAKLQYNKTSSNNNQSTPKKSPKQLNVSNNSHVTRNSNGKKTETETKEVLDEAVQFVTMDEGKEVVDVLDEAPNCDQSNSTDTETPDREEEPLVPPEEKINDIIYRKMEELEVKVEKLEDELRTVAAIEFSIYSVVAEHASSGYEVHTPARRLSKVFIHAFESFSQDKKDSMARSIVSGLVHVAKSCGNDISRLTFWLSNTIVLRELITQNLEKSSQRSRAIKETAADAKVPSFQWRNGSISRPDGTRTSIQPTYVWHETSTILTALKKFESWIFNRIVESVWWQAFTPNMQSPIQNTHLPISLVRLLEQYSGDRKQGNISVNLWTMAFHDAFTKLCPLRAGGSKCGCLPALAKLVMEHCIARLDVAMFNAILREPASDIPTDPISDPIADPKVLPISPRDLSFGTGAQLRNVIGNWSISLTEKFGMDVDESRKGVQDGLEDDDDRNNTNEIMWFGLLRELSELLMLPKDMLLETPIRQEVCPSFGLPLITRILCNFTPDELCPDPVPSFVLDELNSESLLDEESDKEKVTSIPCAAPAMAYNFSTPANVTVKLAIAEEATSKLDKKVLSVQSRGYTSQDDLRELDLPLLSLDDKGVTEMSQTNERYKLLQEIWYE</sequence>
<comment type="caution">
    <text evidence="3">The sequence shown here is derived from an EMBL/GenBank/DDBJ whole genome shotgun (WGS) entry which is preliminary data.</text>
</comment>
<dbReference type="InterPro" id="IPR021827">
    <property type="entry name" value="Nup186/Nup192/Nup205"/>
</dbReference>
<proteinExistence type="predicted"/>
<feature type="region of interest" description="Disordered" evidence="2">
    <location>
        <begin position="159"/>
        <end position="185"/>
    </location>
</feature>
<dbReference type="PANTHER" id="PTHR31344:SF11">
    <property type="entry name" value="NUCLEOLAR PROTEIN GAR2-LIKE PROTEIN"/>
    <property type="match status" value="1"/>
</dbReference>
<keyword evidence="1" id="KW-0175">Coiled coil</keyword>
<feature type="compositionally biased region" description="Basic and acidic residues" evidence="2">
    <location>
        <begin position="52"/>
        <end position="62"/>
    </location>
</feature>
<organism evidence="3 4">
    <name type="scientific">Carex littledalei</name>
    <dbReference type="NCBI Taxonomy" id="544730"/>
    <lineage>
        <taxon>Eukaryota</taxon>
        <taxon>Viridiplantae</taxon>
        <taxon>Streptophyta</taxon>
        <taxon>Embryophyta</taxon>
        <taxon>Tracheophyta</taxon>
        <taxon>Spermatophyta</taxon>
        <taxon>Magnoliopsida</taxon>
        <taxon>Liliopsida</taxon>
        <taxon>Poales</taxon>
        <taxon>Cyperaceae</taxon>
        <taxon>Cyperoideae</taxon>
        <taxon>Cariceae</taxon>
        <taxon>Carex</taxon>
        <taxon>Carex subgen. Euthyceras</taxon>
    </lineage>
</organism>
<dbReference type="AlphaFoldDB" id="A0A833QWT0"/>
<evidence type="ECO:0000313" key="4">
    <source>
        <dbReference type="Proteomes" id="UP000623129"/>
    </source>
</evidence>
<dbReference type="Proteomes" id="UP000623129">
    <property type="component" value="Unassembled WGS sequence"/>
</dbReference>
<feature type="compositionally biased region" description="Polar residues" evidence="2">
    <location>
        <begin position="81"/>
        <end position="130"/>
    </location>
</feature>
<keyword evidence="4" id="KW-1185">Reference proteome</keyword>
<feature type="compositionally biased region" description="Basic and acidic residues" evidence="2">
    <location>
        <begin position="33"/>
        <end position="45"/>
    </location>
</feature>
<feature type="region of interest" description="Disordered" evidence="2">
    <location>
        <begin position="1"/>
        <end position="138"/>
    </location>
</feature>
<dbReference type="OrthoDB" id="20172at2759"/>
<evidence type="ECO:0000256" key="2">
    <source>
        <dbReference type="SAM" id="MobiDB-lite"/>
    </source>
</evidence>
<dbReference type="EMBL" id="SWLB01000013">
    <property type="protein sequence ID" value="KAF3331104.1"/>
    <property type="molecule type" value="Genomic_DNA"/>
</dbReference>